<feature type="transmembrane region" description="Helical" evidence="1">
    <location>
        <begin position="7"/>
        <end position="34"/>
    </location>
</feature>
<evidence type="ECO:0000256" key="1">
    <source>
        <dbReference type="SAM" id="Phobius"/>
    </source>
</evidence>
<evidence type="ECO:0000313" key="2">
    <source>
        <dbReference type="EMBL" id="KAK8839007.1"/>
    </source>
</evidence>
<keyword evidence="3" id="KW-1185">Reference proteome</keyword>
<comment type="caution">
    <text evidence="2">The sequence shown here is derived from an EMBL/GenBank/DDBJ whole genome shotgun (WGS) entry which is preliminary data.</text>
</comment>
<dbReference type="Proteomes" id="UP001470230">
    <property type="component" value="Unassembled WGS sequence"/>
</dbReference>
<feature type="transmembrane region" description="Helical" evidence="1">
    <location>
        <begin position="87"/>
        <end position="113"/>
    </location>
</feature>
<name>A0ABR2GZM9_9EUKA</name>
<sequence>MFSKSAGILFLFVVELMITAAIIAFGFMSFLISIKKGGNCYNYLKGSLDEMDAKFGGDEKYEKWKDKFMHKIFDKNGNLTSYLCEEIGVPILIFTLIQPFFVGLLMTSIYFAWKNHDPKNDVAEPNQTLQQPLIQQNDVTPQVGQFIHVQEYRSVVLTAN</sequence>
<protein>
    <recommendedName>
        <fullName evidence="4">Tetraspanin family protein</fullName>
    </recommendedName>
</protein>
<reference evidence="2 3" key="1">
    <citation type="submission" date="2024-04" db="EMBL/GenBank/DDBJ databases">
        <title>Tritrichomonas musculus Genome.</title>
        <authorList>
            <person name="Alves-Ferreira E."/>
            <person name="Grigg M."/>
            <person name="Lorenzi H."/>
            <person name="Galac M."/>
        </authorList>
    </citation>
    <scope>NUCLEOTIDE SEQUENCE [LARGE SCALE GENOMIC DNA]</scope>
    <source>
        <strain evidence="2 3">EAF2021</strain>
    </source>
</reference>
<accession>A0ABR2GZM9</accession>
<keyword evidence="1" id="KW-0812">Transmembrane</keyword>
<keyword evidence="1" id="KW-0472">Membrane</keyword>
<dbReference type="EMBL" id="JAPFFF010000053">
    <property type="protein sequence ID" value="KAK8839007.1"/>
    <property type="molecule type" value="Genomic_DNA"/>
</dbReference>
<proteinExistence type="predicted"/>
<organism evidence="2 3">
    <name type="scientific">Tritrichomonas musculus</name>
    <dbReference type="NCBI Taxonomy" id="1915356"/>
    <lineage>
        <taxon>Eukaryota</taxon>
        <taxon>Metamonada</taxon>
        <taxon>Parabasalia</taxon>
        <taxon>Tritrichomonadida</taxon>
        <taxon>Tritrichomonadidae</taxon>
        <taxon>Tritrichomonas</taxon>
    </lineage>
</organism>
<evidence type="ECO:0000313" key="3">
    <source>
        <dbReference type="Proteomes" id="UP001470230"/>
    </source>
</evidence>
<gene>
    <name evidence="2" type="ORF">M9Y10_032471</name>
</gene>
<keyword evidence="1" id="KW-1133">Transmembrane helix</keyword>
<evidence type="ECO:0008006" key="4">
    <source>
        <dbReference type="Google" id="ProtNLM"/>
    </source>
</evidence>